<feature type="transmembrane region" description="Helical" evidence="5">
    <location>
        <begin position="173"/>
        <end position="192"/>
    </location>
</feature>
<sequence>MGQQREGAIETDSLSRRQIVLLVAALVFAVMSFSLNATMLSPAVRDINETLGPGAFAAMSTPFFVAGAIANVVLIRWSDYIGRKRVLIGILVLCCVGTVLCLSTSLPIVMVGRFLQGASNITYGLGFMILRARVSGATFGVCCGLMASINGGVAGGDAFLAGIMTDVFGYRSIFLLTTVVGLLAVAFAWMWVPADEPGARSEGRMDWIGAVFIALSVGALTMFMSNGGHDGWTSTPALVWLAVTGAAFVALVVSNNRVAYPVVGLKYIRSREAWPLIVVTILVVGSFMMVQAFIIPSLAEDPDSGFGLNATMTALLFLTPAAVVQLLTSPFVGRLAVRIGFVTVLRAGIVATIVVVALMAVFADYQWAVVALMVAYGITCSAVIHTPLMSLGVLQASDEAPGALPGLANASYGIGFSLGFAWAGPIVGFGTDTTFQQAFWTCVAVGIIALVFSFVLRPKPLAKDAVSPGGSIARQPSP</sequence>
<dbReference type="Proteomes" id="UP001300745">
    <property type="component" value="Unassembled WGS sequence"/>
</dbReference>
<comment type="subcellular location">
    <subcellularLocation>
        <location evidence="1">Cell membrane</location>
        <topology evidence="1">Multi-pass membrane protein</topology>
    </subcellularLocation>
</comment>
<keyword evidence="4 5" id="KW-0472">Membrane</keyword>
<evidence type="ECO:0000256" key="3">
    <source>
        <dbReference type="ARBA" id="ARBA00022989"/>
    </source>
</evidence>
<feature type="transmembrane region" description="Helical" evidence="5">
    <location>
        <begin position="20"/>
        <end position="39"/>
    </location>
</feature>
<dbReference type="Pfam" id="PF07690">
    <property type="entry name" value="MFS_1"/>
    <property type="match status" value="1"/>
</dbReference>
<feature type="domain" description="Major facilitator superfamily (MFS) profile" evidence="6">
    <location>
        <begin position="17"/>
        <end position="461"/>
    </location>
</feature>
<feature type="transmembrane region" description="Helical" evidence="5">
    <location>
        <begin position="438"/>
        <end position="456"/>
    </location>
</feature>
<keyword evidence="8" id="KW-1185">Reference proteome</keyword>
<dbReference type="InterPro" id="IPR005829">
    <property type="entry name" value="Sugar_transporter_CS"/>
</dbReference>
<dbReference type="RefSeq" id="WP_266000371.1">
    <property type="nucleotide sequence ID" value="NZ_JAPJDN010000041.1"/>
</dbReference>
<feature type="transmembrane region" description="Helical" evidence="5">
    <location>
        <begin position="306"/>
        <end position="327"/>
    </location>
</feature>
<dbReference type="PANTHER" id="PTHR42718:SF35">
    <property type="entry name" value="BLL0718 PROTEIN"/>
    <property type="match status" value="1"/>
</dbReference>
<evidence type="ECO:0000256" key="5">
    <source>
        <dbReference type="SAM" id="Phobius"/>
    </source>
</evidence>
<feature type="transmembrane region" description="Helical" evidence="5">
    <location>
        <begin position="339"/>
        <end position="363"/>
    </location>
</feature>
<name>A0ABT3SLY9_9MYCO</name>
<reference evidence="7 8" key="1">
    <citation type="submission" date="2022-11" db="EMBL/GenBank/DDBJ databases">
        <title>Mycobacterium sp. nov.</title>
        <authorList>
            <person name="Papic B."/>
            <person name="Spicic S."/>
            <person name="Duvnjak S."/>
        </authorList>
    </citation>
    <scope>NUCLEOTIDE SEQUENCE [LARGE SCALE GENOMIC DNA]</scope>
    <source>
        <strain evidence="7 8">CVI_P4</strain>
    </source>
</reference>
<dbReference type="SUPFAM" id="SSF103473">
    <property type="entry name" value="MFS general substrate transporter"/>
    <property type="match status" value="1"/>
</dbReference>
<dbReference type="InterPro" id="IPR011701">
    <property type="entry name" value="MFS"/>
</dbReference>
<proteinExistence type="predicted"/>
<feature type="transmembrane region" description="Helical" evidence="5">
    <location>
        <begin position="137"/>
        <end position="161"/>
    </location>
</feature>
<evidence type="ECO:0000256" key="1">
    <source>
        <dbReference type="ARBA" id="ARBA00004651"/>
    </source>
</evidence>
<dbReference type="InterPro" id="IPR036259">
    <property type="entry name" value="MFS_trans_sf"/>
</dbReference>
<gene>
    <name evidence="7" type="ORF">ORI27_27925</name>
</gene>
<dbReference type="PANTHER" id="PTHR42718">
    <property type="entry name" value="MAJOR FACILITATOR SUPERFAMILY MULTIDRUG TRANSPORTER MFSC"/>
    <property type="match status" value="1"/>
</dbReference>
<accession>A0ABT3SLY9</accession>
<evidence type="ECO:0000313" key="8">
    <source>
        <dbReference type="Proteomes" id="UP001300745"/>
    </source>
</evidence>
<feature type="transmembrane region" description="Helical" evidence="5">
    <location>
        <begin position="86"/>
        <end position="108"/>
    </location>
</feature>
<feature type="transmembrane region" description="Helical" evidence="5">
    <location>
        <begin position="273"/>
        <end position="294"/>
    </location>
</feature>
<evidence type="ECO:0000259" key="6">
    <source>
        <dbReference type="PROSITE" id="PS50850"/>
    </source>
</evidence>
<dbReference type="InterPro" id="IPR020846">
    <property type="entry name" value="MFS_dom"/>
</dbReference>
<feature type="transmembrane region" description="Helical" evidence="5">
    <location>
        <begin position="51"/>
        <end position="74"/>
    </location>
</feature>
<dbReference type="Gene3D" id="1.20.1720.10">
    <property type="entry name" value="Multidrug resistance protein D"/>
    <property type="match status" value="1"/>
</dbReference>
<protein>
    <submittedName>
        <fullName evidence="7">MFS transporter</fullName>
    </submittedName>
</protein>
<dbReference type="EMBL" id="JAPJDO010000041">
    <property type="protein sequence ID" value="MCX2940526.1"/>
    <property type="molecule type" value="Genomic_DNA"/>
</dbReference>
<feature type="transmembrane region" description="Helical" evidence="5">
    <location>
        <begin position="369"/>
        <end position="394"/>
    </location>
</feature>
<feature type="transmembrane region" description="Helical" evidence="5">
    <location>
        <begin position="406"/>
        <end position="426"/>
    </location>
</feature>
<dbReference type="PROSITE" id="PS00216">
    <property type="entry name" value="SUGAR_TRANSPORT_1"/>
    <property type="match status" value="1"/>
</dbReference>
<evidence type="ECO:0000313" key="7">
    <source>
        <dbReference type="EMBL" id="MCX2940526.1"/>
    </source>
</evidence>
<feature type="transmembrane region" description="Helical" evidence="5">
    <location>
        <begin position="237"/>
        <end position="253"/>
    </location>
</feature>
<organism evidence="7 8">
    <name type="scientific">Mycobacterium pinniadriaticum</name>
    <dbReference type="NCBI Taxonomy" id="2994102"/>
    <lineage>
        <taxon>Bacteria</taxon>
        <taxon>Bacillati</taxon>
        <taxon>Actinomycetota</taxon>
        <taxon>Actinomycetes</taxon>
        <taxon>Mycobacteriales</taxon>
        <taxon>Mycobacteriaceae</taxon>
        <taxon>Mycobacterium</taxon>
    </lineage>
</organism>
<evidence type="ECO:0000256" key="2">
    <source>
        <dbReference type="ARBA" id="ARBA00022692"/>
    </source>
</evidence>
<dbReference type="Gene3D" id="1.20.1250.20">
    <property type="entry name" value="MFS general substrate transporter like domains"/>
    <property type="match status" value="1"/>
</dbReference>
<comment type="caution">
    <text evidence="7">The sequence shown here is derived from an EMBL/GenBank/DDBJ whole genome shotgun (WGS) entry which is preliminary data.</text>
</comment>
<evidence type="ECO:0000256" key="4">
    <source>
        <dbReference type="ARBA" id="ARBA00023136"/>
    </source>
</evidence>
<dbReference type="PROSITE" id="PS50850">
    <property type="entry name" value="MFS"/>
    <property type="match status" value="1"/>
</dbReference>
<keyword evidence="3 5" id="KW-1133">Transmembrane helix</keyword>
<keyword evidence="2 5" id="KW-0812">Transmembrane</keyword>